<dbReference type="RefSeq" id="WP_344711177.1">
    <property type="nucleotide sequence ID" value="NZ_BAAAZD010000002.1"/>
</dbReference>
<dbReference type="PANTHER" id="PTHR45641">
    <property type="entry name" value="TETRATRICOPEPTIDE REPEAT PROTEIN (AFU_ORTHOLOGUE AFUA_6G03870)"/>
    <property type="match status" value="1"/>
</dbReference>
<dbReference type="Gene3D" id="1.25.40.10">
    <property type="entry name" value="Tetratricopeptide repeat domain"/>
    <property type="match status" value="2"/>
</dbReference>
<keyword evidence="6" id="KW-1185">Reference proteome</keyword>
<comment type="caution">
    <text evidence="5">The sequence shown here is derived from an EMBL/GenBank/DDBJ whole genome shotgun (WGS) entry which is preliminary data.</text>
</comment>
<gene>
    <name evidence="5" type="ORF">GCM10022211_26580</name>
</gene>
<evidence type="ECO:0000256" key="3">
    <source>
        <dbReference type="SAM" id="MobiDB-lite"/>
    </source>
</evidence>
<keyword evidence="2" id="KW-0802">TPR repeat</keyword>
<feature type="compositionally biased region" description="Low complexity" evidence="3">
    <location>
        <begin position="11"/>
        <end position="21"/>
    </location>
</feature>
<protein>
    <recommendedName>
        <fullName evidence="4">CHAT domain-containing protein</fullName>
    </recommendedName>
</protein>
<organism evidence="5 6">
    <name type="scientific">Sphingomonas humi</name>
    <dbReference type="NCBI Taxonomy" id="335630"/>
    <lineage>
        <taxon>Bacteria</taxon>
        <taxon>Pseudomonadati</taxon>
        <taxon>Pseudomonadota</taxon>
        <taxon>Alphaproteobacteria</taxon>
        <taxon>Sphingomonadales</taxon>
        <taxon>Sphingomonadaceae</taxon>
        <taxon>Sphingomonas</taxon>
    </lineage>
</organism>
<name>A0ABP7SEI3_9SPHN</name>
<reference evidence="6" key="1">
    <citation type="journal article" date="2019" name="Int. J. Syst. Evol. Microbiol.">
        <title>The Global Catalogue of Microorganisms (GCM) 10K type strain sequencing project: providing services to taxonomists for standard genome sequencing and annotation.</title>
        <authorList>
            <consortium name="The Broad Institute Genomics Platform"/>
            <consortium name="The Broad Institute Genome Sequencing Center for Infectious Disease"/>
            <person name="Wu L."/>
            <person name="Ma J."/>
        </authorList>
    </citation>
    <scope>NUCLEOTIDE SEQUENCE [LARGE SCALE GENOMIC DNA]</scope>
    <source>
        <strain evidence="6">JCM 16603</strain>
    </source>
</reference>
<proteinExistence type="predicted"/>
<feature type="region of interest" description="Disordered" evidence="3">
    <location>
        <begin position="1"/>
        <end position="22"/>
    </location>
</feature>
<accession>A0ABP7SEI3</accession>
<evidence type="ECO:0000259" key="4">
    <source>
        <dbReference type="Pfam" id="PF12770"/>
    </source>
</evidence>
<dbReference type="InterPro" id="IPR011990">
    <property type="entry name" value="TPR-like_helical_dom_sf"/>
</dbReference>
<feature type="domain" description="CHAT" evidence="4">
    <location>
        <begin position="662"/>
        <end position="985"/>
    </location>
</feature>
<dbReference type="InterPro" id="IPR019734">
    <property type="entry name" value="TPR_rpt"/>
</dbReference>
<evidence type="ECO:0000313" key="6">
    <source>
        <dbReference type="Proteomes" id="UP001501310"/>
    </source>
</evidence>
<dbReference type="Proteomes" id="UP001501310">
    <property type="component" value="Unassembled WGS sequence"/>
</dbReference>
<evidence type="ECO:0000256" key="2">
    <source>
        <dbReference type="ARBA" id="ARBA00022803"/>
    </source>
</evidence>
<dbReference type="Pfam" id="PF13424">
    <property type="entry name" value="TPR_12"/>
    <property type="match status" value="1"/>
</dbReference>
<evidence type="ECO:0000313" key="5">
    <source>
        <dbReference type="EMBL" id="GAA4010746.1"/>
    </source>
</evidence>
<dbReference type="SMART" id="SM00028">
    <property type="entry name" value="TPR"/>
    <property type="match status" value="4"/>
</dbReference>
<dbReference type="Pfam" id="PF12770">
    <property type="entry name" value="CHAT"/>
    <property type="match status" value="1"/>
</dbReference>
<dbReference type="PANTHER" id="PTHR45641:SF19">
    <property type="entry name" value="NEPHROCYSTIN-3"/>
    <property type="match status" value="1"/>
</dbReference>
<keyword evidence="1" id="KW-0677">Repeat</keyword>
<dbReference type="EMBL" id="BAAAZD010000002">
    <property type="protein sequence ID" value="GAA4010746.1"/>
    <property type="molecule type" value="Genomic_DNA"/>
</dbReference>
<dbReference type="SUPFAM" id="SSF48452">
    <property type="entry name" value="TPR-like"/>
    <property type="match status" value="1"/>
</dbReference>
<evidence type="ECO:0000256" key="1">
    <source>
        <dbReference type="ARBA" id="ARBA00022737"/>
    </source>
</evidence>
<dbReference type="InterPro" id="IPR024983">
    <property type="entry name" value="CHAT_dom"/>
</dbReference>
<sequence>MAAFATPSVAAPPGRTAAGTTLDGDTCVTAPLENVATEPGLPPNQEIRCAGLVFGSVNYAPLIGLAAAPGDRARRDLIEKRFLDSRPFAELQQRVECSRGKWIDGAGPGGLPLLAVPCTLRDGNWLHLVLVASMGDHIAIADGGPGLLPSMLAAVNSPNSAEARDKHLATLQKIWGRPVDLVASADMARLNAALRAGRLANRMGQFADAEASFRQALNIQTSALRASEEAMSSTLLELALNVSNQGRAEEAAALFRRAAPAVQALTSDVLRARMTTYQAWDAANRADFQAALAFAREATALWRRLAEQAAARGREEGSSNLGIAEQGELANALNLRARLELRANNVTQAYTAASEAMLILNKADTLPSWWKTDSLVALGETSVAQGRLSAAETYFNAALKLRRQSYGDGPQTIQVLAALGKAYQTENVDSAAIATFREVFKLARALPSTAGVFSAEMLVPYAAAVVETAETIKDPAERQALFADAFDAFQLVQSSVVDKTIAQAAARLSTDNPVIGKLVGEMQDQQRAHDLALTKLAQEQTLPDSERSSLVENTLAAQVADAAAKSKVAKAALAAQFPNYERLALPTPVNLEVVRSALKPREGVLSFLIGRDRSFAQLITRDTVQITVIPEGESGLRDAVMRLRRSLEIEGGSINEFNLGEASKLHDMLLGRLKSTLAGVDQLIVVPTGPLSNLPFGLLVATPPTTANYAEADWLVRTKTITHAPSLQAMIALRNARPATLPRRPLLAFGDPALAGRAAARKEDVSPMSLLASNCRQGGPMPAALLEALAPLPDTTRELGVVAQTLNASSQSLFLGHRATEANLRDQTLDDYRVIYFATHGLLPGELRCQAEPGLVLTPPTAANDKRSFDGLLESSEIASLRLNADLVVLSACNTASSDNRFGGGDAMSGLAEAFFYAGARNMVVTHWQVPSAATAELMSMLFTTLAKPGGGDVSDALRRAQLTLIAQRQTAHPFFWAAFVVIGDGQSRPASVNLAGAISSPEALP</sequence>